<keyword evidence="3" id="KW-1185">Reference proteome</keyword>
<dbReference type="Proteomes" id="UP001597480">
    <property type="component" value="Unassembled WGS sequence"/>
</dbReference>
<proteinExistence type="predicted"/>
<dbReference type="RefSeq" id="WP_114757434.1">
    <property type="nucleotide sequence ID" value="NZ_JBHUMD010000005.1"/>
</dbReference>
<organism evidence="2 3">
    <name type="scientific">Flavobacterium suzhouense</name>
    <dbReference type="NCBI Taxonomy" id="1529638"/>
    <lineage>
        <taxon>Bacteria</taxon>
        <taxon>Pseudomonadati</taxon>
        <taxon>Bacteroidota</taxon>
        <taxon>Flavobacteriia</taxon>
        <taxon>Flavobacteriales</taxon>
        <taxon>Flavobacteriaceae</taxon>
        <taxon>Flavobacterium</taxon>
    </lineage>
</organism>
<evidence type="ECO:0000313" key="3">
    <source>
        <dbReference type="Proteomes" id="UP001597480"/>
    </source>
</evidence>
<evidence type="ECO:0000313" key="2">
    <source>
        <dbReference type="EMBL" id="MFD2601248.1"/>
    </source>
</evidence>
<protein>
    <submittedName>
        <fullName evidence="2">DUF2061 domain-containing protein</fullName>
    </submittedName>
</protein>
<evidence type="ECO:0000259" key="1">
    <source>
        <dbReference type="Pfam" id="PF09834"/>
    </source>
</evidence>
<dbReference type="InterPro" id="IPR018638">
    <property type="entry name" value="DUF2061_membrane"/>
</dbReference>
<feature type="domain" description="DUF2061" evidence="1">
    <location>
        <begin position="22"/>
        <end position="72"/>
    </location>
</feature>
<reference evidence="3" key="1">
    <citation type="journal article" date="2019" name="Int. J. Syst. Evol. Microbiol.">
        <title>The Global Catalogue of Microorganisms (GCM) 10K type strain sequencing project: providing services to taxonomists for standard genome sequencing and annotation.</title>
        <authorList>
            <consortium name="The Broad Institute Genomics Platform"/>
            <consortium name="The Broad Institute Genome Sequencing Center for Infectious Disease"/>
            <person name="Wu L."/>
            <person name="Ma J."/>
        </authorList>
    </citation>
    <scope>NUCLEOTIDE SEQUENCE [LARGE SCALE GENOMIC DNA]</scope>
    <source>
        <strain evidence="3">KCTC 42107</strain>
    </source>
</reference>
<dbReference type="EMBL" id="JBHUMD010000005">
    <property type="protein sequence ID" value="MFD2601248.1"/>
    <property type="molecule type" value="Genomic_DNA"/>
</dbReference>
<sequence>MIDILSGKKNFSLKDSPKISAIKAVTWRIVGTIDTMIISYILTGNAKVAVSIGGFEVFSKCLLYFLHERAWARITRKDGEGKITVSE</sequence>
<name>A0ABW5NRA6_9FLAO</name>
<gene>
    <name evidence="2" type="ORF">ACFSR3_04205</name>
</gene>
<dbReference type="Pfam" id="PF09834">
    <property type="entry name" value="DUF2061"/>
    <property type="match status" value="1"/>
</dbReference>
<comment type="caution">
    <text evidence="2">The sequence shown here is derived from an EMBL/GenBank/DDBJ whole genome shotgun (WGS) entry which is preliminary data.</text>
</comment>
<accession>A0ABW5NRA6</accession>